<protein>
    <submittedName>
        <fullName evidence="1">Uncharacterized protein</fullName>
    </submittedName>
</protein>
<evidence type="ECO:0000313" key="1">
    <source>
        <dbReference type="EMBL" id="PNE39933.1"/>
    </source>
</evidence>
<evidence type="ECO:0000313" key="2">
    <source>
        <dbReference type="Proteomes" id="UP000236047"/>
    </source>
</evidence>
<comment type="caution">
    <text evidence="1">The sequence shown here is derived from an EMBL/GenBank/DDBJ whole genome shotgun (WGS) entry which is preliminary data.</text>
</comment>
<accession>A0A2N8PG12</accession>
<organism evidence="1 2">
    <name type="scientific">Streptomyces noursei</name>
    <name type="common">Streptomyces albulus</name>
    <dbReference type="NCBI Taxonomy" id="1971"/>
    <lineage>
        <taxon>Bacteria</taxon>
        <taxon>Bacillati</taxon>
        <taxon>Actinomycetota</taxon>
        <taxon>Actinomycetes</taxon>
        <taxon>Kitasatosporales</taxon>
        <taxon>Streptomycetaceae</taxon>
        <taxon>Streptomyces</taxon>
    </lineage>
</organism>
<keyword evidence="2" id="KW-1185">Reference proteome</keyword>
<name>A0A2N8PG12_STRNR</name>
<reference evidence="2" key="1">
    <citation type="submission" date="2015-09" db="EMBL/GenBank/DDBJ databases">
        <authorList>
            <person name="Graham D.E."/>
            <person name="Mahan K.M."/>
            <person name="Klingeman D.M."/>
            <person name="Fida T."/>
            <person name="Giannone R.J."/>
            <person name="Hettich R.L."/>
            <person name="Parry R.J."/>
            <person name="Spain J.C."/>
        </authorList>
    </citation>
    <scope>NUCLEOTIDE SEQUENCE [LARGE SCALE GENOMIC DNA]</scope>
    <source>
        <strain evidence="2">JCM 4701</strain>
    </source>
</reference>
<dbReference type="Proteomes" id="UP000236047">
    <property type="component" value="Unassembled WGS sequence"/>
</dbReference>
<dbReference type="EMBL" id="LJSN01000002">
    <property type="protein sequence ID" value="PNE39933.1"/>
    <property type="molecule type" value="Genomic_DNA"/>
</dbReference>
<sequence length="116" mass="11650">MESARRSSRGSPCASAPADVFLAADAGAFAALSGQDVGVAGIRVAPPQVAVRGSRPHGVVGVLELAMVNCRSGLKCASIGLAQEALVGVGHSSTSLFSAQCRILAPLCAEMLSRTT</sequence>
<proteinExistence type="predicted"/>
<dbReference type="AlphaFoldDB" id="A0A2N8PG12"/>
<gene>
    <name evidence="1" type="ORF">AOB60_02315</name>
</gene>